<organism evidence="8 9">
    <name type="scientific">Iris pallida</name>
    <name type="common">Sweet iris</name>
    <dbReference type="NCBI Taxonomy" id="29817"/>
    <lineage>
        <taxon>Eukaryota</taxon>
        <taxon>Viridiplantae</taxon>
        <taxon>Streptophyta</taxon>
        <taxon>Embryophyta</taxon>
        <taxon>Tracheophyta</taxon>
        <taxon>Spermatophyta</taxon>
        <taxon>Magnoliopsida</taxon>
        <taxon>Liliopsida</taxon>
        <taxon>Asparagales</taxon>
        <taxon>Iridaceae</taxon>
        <taxon>Iridoideae</taxon>
        <taxon>Irideae</taxon>
        <taxon>Iris</taxon>
    </lineage>
</organism>
<evidence type="ECO:0000256" key="6">
    <source>
        <dbReference type="SAM" id="MobiDB-lite"/>
    </source>
</evidence>
<evidence type="ECO:0000256" key="4">
    <source>
        <dbReference type="ARBA" id="ARBA00023163"/>
    </source>
</evidence>
<dbReference type="Proteomes" id="UP001140949">
    <property type="component" value="Unassembled WGS sequence"/>
</dbReference>
<reference evidence="8" key="1">
    <citation type="journal article" date="2023" name="GigaByte">
        <title>Genome assembly of the bearded iris, Iris pallida Lam.</title>
        <authorList>
            <person name="Bruccoleri R.E."/>
            <person name="Oakeley E.J."/>
            <person name="Faust A.M.E."/>
            <person name="Altorfer M."/>
            <person name="Dessus-Babus S."/>
            <person name="Burckhardt D."/>
            <person name="Oertli M."/>
            <person name="Naumann U."/>
            <person name="Petersen F."/>
            <person name="Wong J."/>
        </authorList>
    </citation>
    <scope>NUCLEOTIDE SEQUENCE</scope>
    <source>
        <strain evidence="8">GSM-AAB239-AS_SAM_17_03QT</strain>
    </source>
</reference>
<proteinExistence type="predicted"/>
<dbReference type="GO" id="GO:0045893">
    <property type="term" value="P:positive regulation of DNA-templated transcription"/>
    <property type="evidence" value="ECO:0007669"/>
    <property type="project" value="TreeGrafter"/>
</dbReference>
<dbReference type="InterPro" id="IPR046347">
    <property type="entry name" value="bZIP_sf"/>
</dbReference>
<dbReference type="AlphaFoldDB" id="A0AAX6F2E6"/>
<keyword evidence="5" id="KW-0539">Nucleus</keyword>
<dbReference type="Pfam" id="PF00170">
    <property type="entry name" value="bZIP_1"/>
    <property type="match status" value="1"/>
</dbReference>
<dbReference type="GO" id="GO:0000976">
    <property type="term" value="F:transcription cis-regulatory region binding"/>
    <property type="evidence" value="ECO:0007669"/>
    <property type="project" value="TreeGrafter"/>
</dbReference>
<dbReference type="GO" id="GO:0003700">
    <property type="term" value="F:DNA-binding transcription factor activity"/>
    <property type="evidence" value="ECO:0007669"/>
    <property type="project" value="InterPro"/>
</dbReference>
<sequence>MRRMDNSSSGGSGASATASASSGSTGLQEAMDQRKRKRMLSNRESARRSRHRKQKHLGELTAQVGQLRRENGHVLAALAATARGFLAVESENAVLRAQAAELATRLRSLNDILLYMNACDDRRFADGGGGDGGDGGTDGVAIGEPWFQPVMNVALADMFQYC</sequence>
<dbReference type="GO" id="GO:0005634">
    <property type="term" value="C:nucleus"/>
    <property type="evidence" value="ECO:0007669"/>
    <property type="project" value="UniProtKB-SubCell"/>
</dbReference>
<dbReference type="EMBL" id="JANAVB010032616">
    <property type="protein sequence ID" value="KAJ6810155.1"/>
    <property type="molecule type" value="Genomic_DNA"/>
</dbReference>
<dbReference type="PANTHER" id="PTHR45764:SF76">
    <property type="entry name" value="OS02G0132500 PROTEIN"/>
    <property type="match status" value="1"/>
</dbReference>
<keyword evidence="4" id="KW-0804">Transcription</keyword>
<evidence type="ECO:0000256" key="3">
    <source>
        <dbReference type="ARBA" id="ARBA00023125"/>
    </source>
</evidence>
<protein>
    <submittedName>
        <fullName evidence="8">Ocs element-binding factor 1</fullName>
    </submittedName>
</protein>
<keyword evidence="9" id="KW-1185">Reference proteome</keyword>
<name>A0AAX6F2E6_IRIPA</name>
<keyword evidence="2" id="KW-0805">Transcription regulation</keyword>
<feature type="compositionally biased region" description="Low complexity" evidence="6">
    <location>
        <begin position="14"/>
        <end position="26"/>
    </location>
</feature>
<feature type="region of interest" description="Disordered" evidence="6">
    <location>
        <begin position="1"/>
        <end position="58"/>
    </location>
</feature>
<feature type="domain" description="BZIP" evidence="7">
    <location>
        <begin position="32"/>
        <end position="95"/>
    </location>
</feature>
<dbReference type="InterPro" id="IPR045314">
    <property type="entry name" value="bZIP_plant_GBF1"/>
</dbReference>
<dbReference type="PANTHER" id="PTHR45764">
    <property type="entry name" value="BZIP TRANSCRIPTION FACTOR 44"/>
    <property type="match status" value="1"/>
</dbReference>
<gene>
    <name evidence="8" type="ORF">M6B38_158045</name>
</gene>
<dbReference type="PROSITE" id="PS00036">
    <property type="entry name" value="BZIP_BASIC"/>
    <property type="match status" value="1"/>
</dbReference>
<dbReference type="CDD" id="cd14702">
    <property type="entry name" value="bZIP_plant_GBF1"/>
    <property type="match status" value="1"/>
</dbReference>
<comment type="caution">
    <text evidence="8">The sequence shown here is derived from an EMBL/GenBank/DDBJ whole genome shotgun (WGS) entry which is preliminary data.</text>
</comment>
<evidence type="ECO:0000259" key="7">
    <source>
        <dbReference type="PROSITE" id="PS50217"/>
    </source>
</evidence>
<dbReference type="InterPro" id="IPR004827">
    <property type="entry name" value="bZIP"/>
</dbReference>
<evidence type="ECO:0000256" key="5">
    <source>
        <dbReference type="ARBA" id="ARBA00023242"/>
    </source>
</evidence>
<accession>A0AAX6F2E6</accession>
<dbReference type="FunFam" id="1.20.5.170:FF:000020">
    <property type="entry name" value="BZIP transcription factor"/>
    <property type="match status" value="1"/>
</dbReference>
<evidence type="ECO:0000256" key="1">
    <source>
        <dbReference type="ARBA" id="ARBA00004123"/>
    </source>
</evidence>
<evidence type="ECO:0000313" key="8">
    <source>
        <dbReference type="EMBL" id="KAJ6810155.1"/>
    </source>
</evidence>
<dbReference type="PROSITE" id="PS50217">
    <property type="entry name" value="BZIP"/>
    <property type="match status" value="1"/>
</dbReference>
<evidence type="ECO:0000256" key="2">
    <source>
        <dbReference type="ARBA" id="ARBA00023015"/>
    </source>
</evidence>
<dbReference type="GO" id="GO:0046982">
    <property type="term" value="F:protein heterodimerization activity"/>
    <property type="evidence" value="ECO:0007669"/>
    <property type="project" value="UniProtKB-ARBA"/>
</dbReference>
<dbReference type="SUPFAM" id="SSF57959">
    <property type="entry name" value="Leucine zipper domain"/>
    <property type="match status" value="1"/>
</dbReference>
<dbReference type="SMART" id="SM00338">
    <property type="entry name" value="BRLZ"/>
    <property type="match status" value="1"/>
</dbReference>
<evidence type="ECO:0000313" key="9">
    <source>
        <dbReference type="Proteomes" id="UP001140949"/>
    </source>
</evidence>
<dbReference type="Gene3D" id="1.20.5.170">
    <property type="match status" value="1"/>
</dbReference>
<reference evidence="8" key="2">
    <citation type="submission" date="2023-04" db="EMBL/GenBank/DDBJ databases">
        <authorList>
            <person name="Bruccoleri R.E."/>
            <person name="Oakeley E.J."/>
            <person name="Faust A.-M."/>
            <person name="Dessus-Babus S."/>
            <person name="Altorfer M."/>
            <person name="Burckhardt D."/>
            <person name="Oertli M."/>
            <person name="Naumann U."/>
            <person name="Petersen F."/>
            <person name="Wong J."/>
        </authorList>
    </citation>
    <scope>NUCLEOTIDE SEQUENCE</scope>
    <source>
        <strain evidence="8">GSM-AAB239-AS_SAM_17_03QT</strain>
        <tissue evidence="8">Leaf</tissue>
    </source>
</reference>
<keyword evidence="3" id="KW-0238">DNA-binding</keyword>
<comment type="subcellular location">
    <subcellularLocation>
        <location evidence="1">Nucleus</location>
    </subcellularLocation>
</comment>